<protein>
    <submittedName>
        <fullName evidence="2">Uncharacterized protein</fullName>
    </submittedName>
</protein>
<feature type="coiled-coil region" evidence="1">
    <location>
        <begin position="6"/>
        <end position="82"/>
    </location>
</feature>
<reference evidence="2" key="1">
    <citation type="submission" date="2022-12" db="EMBL/GenBank/DDBJ databases">
        <title>Draft Genome Sequences of Bacillus licheniformis and Bacillus paralicheniformis strains isolated from Irish skim milk powders.</title>
        <authorList>
            <person name="Lourenco A."/>
            <person name="Li F."/>
            <person name="Geraldine D."/>
            <person name="Tobin J.T."/>
            <person name="Butler F."/>
            <person name="Jordan K."/>
            <person name="Obrien T."/>
        </authorList>
    </citation>
    <scope>NUCLEOTIDE SEQUENCE</scope>
    <source>
        <strain evidence="2">3370</strain>
    </source>
</reference>
<proteinExistence type="predicted"/>
<dbReference type="RefSeq" id="WP_274686296.1">
    <property type="nucleotide sequence ID" value="NZ_JARAFO010000871.1"/>
</dbReference>
<feature type="non-terminal residue" evidence="2">
    <location>
        <position position="1"/>
    </location>
</feature>
<organism evidence="2 3">
    <name type="scientific">Bacillus paralicheniformis</name>
    <dbReference type="NCBI Taxonomy" id="1648923"/>
    <lineage>
        <taxon>Bacteria</taxon>
        <taxon>Bacillati</taxon>
        <taxon>Bacillota</taxon>
        <taxon>Bacilli</taxon>
        <taxon>Bacillales</taxon>
        <taxon>Bacillaceae</taxon>
        <taxon>Bacillus</taxon>
    </lineage>
</organism>
<sequence>QSKEGVARAKKEIQAAKKQLTAQVDQLNGQIENYKEISKVLKAALSQAESAQGITADVQKMIEQTNQNFKNLESEIPEVKENPSY</sequence>
<evidence type="ECO:0000313" key="2">
    <source>
        <dbReference type="EMBL" id="MDE1455865.1"/>
    </source>
</evidence>
<comment type="caution">
    <text evidence="2">The sequence shown here is derived from an EMBL/GenBank/DDBJ whole genome shotgun (WGS) entry which is preliminary data.</text>
</comment>
<evidence type="ECO:0000313" key="3">
    <source>
        <dbReference type="Proteomes" id="UP001216709"/>
    </source>
</evidence>
<keyword evidence="1" id="KW-0175">Coiled coil</keyword>
<accession>A0AAW6KJE5</accession>
<evidence type="ECO:0000256" key="1">
    <source>
        <dbReference type="SAM" id="Coils"/>
    </source>
</evidence>
<dbReference type="AlphaFoldDB" id="A0AAW6KJE5"/>
<name>A0AAW6KJE5_9BACI</name>
<dbReference type="EMBL" id="JARAFO010000871">
    <property type="protein sequence ID" value="MDE1455865.1"/>
    <property type="molecule type" value="Genomic_DNA"/>
</dbReference>
<dbReference type="Proteomes" id="UP001216709">
    <property type="component" value="Unassembled WGS sequence"/>
</dbReference>
<gene>
    <name evidence="2" type="ORF">PVN32_27605</name>
</gene>
<feature type="non-terminal residue" evidence="2">
    <location>
        <position position="85"/>
    </location>
</feature>